<name>A0A7W9UVV6_9ACTN</name>
<dbReference type="RefSeq" id="WP_184568598.1">
    <property type="nucleotide sequence ID" value="NZ_JACHJL010000001.1"/>
</dbReference>
<reference evidence="1 2" key="1">
    <citation type="submission" date="2020-08" db="EMBL/GenBank/DDBJ databases">
        <title>Genomic Encyclopedia of Type Strains, Phase III (KMG-III): the genomes of soil and plant-associated and newly described type strains.</title>
        <authorList>
            <person name="Whitman W."/>
        </authorList>
    </citation>
    <scope>NUCLEOTIDE SEQUENCE [LARGE SCALE GENOMIC DNA]</scope>
    <source>
        <strain evidence="1 2">CECT 8305</strain>
    </source>
</reference>
<dbReference type="Pfam" id="PF19402">
    <property type="entry name" value="RamS"/>
    <property type="match status" value="1"/>
</dbReference>
<sequence>MSLLDLQMLESEDELSGNGGDLSTASLLLCDSNVSLLLCL</sequence>
<dbReference type="NCBIfam" id="NF033212">
    <property type="entry name" value="SapB_AmfS_lanti"/>
    <property type="match status" value="1"/>
</dbReference>
<evidence type="ECO:0000313" key="2">
    <source>
        <dbReference type="Proteomes" id="UP000588098"/>
    </source>
</evidence>
<evidence type="ECO:0008006" key="3">
    <source>
        <dbReference type="Google" id="ProtNLM"/>
    </source>
</evidence>
<organism evidence="1 2">
    <name type="scientific">Streptomyces zagrosensis</name>
    <dbReference type="NCBI Taxonomy" id="1042984"/>
    <lineage>
        <taxon>Bacteria</taxon>
        <taxon>Bacillati</taxon>
        <taxon>Actinomycetota</taxon>
        <taxon>Actinomycetes</taxon>
        <taxon>Kitasatosporales</taxon>
        <taxon>Streptomycetaceae</taxon>
        <taxon>Streptomyces</taxon>
    </lineage>
</organism>
<dbReference type="InterPro" id="IPR045825">
    <property type="entry name" value="RamS"/>
</dbReference>
<dbReference type="EMBL" id="JACHJL010000001">
    <property type="protein sequence ID" value="MBB5933240.1"/>
    <property type="molecule type" value="Genomic_DNA"/>
</dbReference>
<protein>
    <recommendedName>
        <fullName evidence="3">SapB/AmfS family lantipeptide</fullName>
    </recommendedName>
</protein>
<dbReference type="Proteomes" id="UP000588098">
    <property type="component" value="Unassembled WGS sequence"/>
</dbReference>
<keyword evidence="2" id="KW-1185">Reference proteome</keyword>
<accession>A0A7W9UVV6</accession>
<gene>
    <name evidence="1" type="ORF">FHS42_000258</name>
</gene>
<evidence type="ECO:0000313" key="1">
    <source>
        <dbReference type="EMBL" id="MBB5933240.1"/>
    </source>
</evidence>
<proteinExistence type="predicted"/>
<comment type="caution">
    <text evidence="1">The sequence shown here is derived from an EMBL/GenBank/DDBJ whole genome shotgun (WGS) entry which is preliminary data.</text>
</comment>
<dbReference type="AlphaFoldDB" id="A0A7W9UVV6"/>